<proteinExistence type="predicted"/>
<evidence type="ECO:0000256" key="8">
    <source>
        <dbReference type="ARBA" id="ARBA00022842"/>
    </source>
</evidence>
<dbReference type="GO" id="GO:0006302">
    <property type="term" value="P:double-strand break repair"/>
    <property type="evidence" value="ECO:0007669"/>
    <property type="project" value="TreeGrafter"/>
</dbReference>
<dbReference type="GO" id="GO:0046872">
    <property type="term" value="F:metal ion binding"/>
    <property type="evidence" value="ECO:0007669"/>
    <property type="project" value="UniProtKB-KW"/>
</dbReference>
<feature type="region of interest" description="Disordered" evidence="11">
    <location>
        <begin position="36"/>
        <end position="64"/>
    </location>
</feature>
<evidence type="ECO:0000256" key="7">
    <source>
        <dbReference type="ARBA" id="ARBA00022801"/>
    </source>
</evidence>
<dbReference type="Proteomes" id="UP001140949">
    <property type="component" value="Unassembled WGS sequence"/>
</dbReference>
<comment type="cofactor">
    <cofactor evidence="1">
        <name>Mn(2+)</name>
        <dbReference type="ChEBI" id="CHEBI:29035"/>
    </cofactor>
</comment>
<dbReference type="InterPro" id="IPR051547">
    <property type="entry name" value="TDP2-like"/>
</dbReference>
<evidence type="ECO:0000256" key="11">
    <source>
        <dbReference type="SAM" id="MobiDB-lite"/>
    </source>
</evidence>
<feature type="compositionally biased region" description="Basic and acidic residues" evidence="11">
    <location>
        <begin position="49"/>
        <end position="64"/>
    </location>
</feature>
<dbReference type="GO" id="GO:0003697">
    <property type="term" value="F:single-stranded DNA binding"/>
    <property type="evidence" value="ECO:0007669"/>
    <property type="project" value="TreeGrafter"/>
</dbReference>
<evidence type="ECO:0000256" key="2">
    <source>
        <dbReference type="ARBA" id="ARBA00001946"/>
    </source>
</evidence>
<protein>
    <recommendedName>
        <fullName evidence="12">Endonuclease/exonuclease/phosphatase domain-containing protein</fullName>
    </recommendedName>
</protein>
<dbReference type="InterPro" id="IPR036691">
    <property type="entry name" value="Endo/exonu/phosph_ase_sf"/>
</dbReference>
<reference evidence="13" key="1">
    <citation type="journal article" date="2023" name="GigaByte">
        <title>Genome assembly of the bearded iris, Iris pallida Lam.</title>
        <authorList>
            <person name="Bruccoleri R.E."/>
            <person name="Oakeley E.J."/>
            <person name="Faust A.M.E."/>
            <person name="Altorfer M."/>
            <person name="Dessus-Babus S."/>
            <person name="Burckhardt D."/>
            <person name="Oertli M."/>
            <person name="Naumann U."/>
            <person name="Petersen F."/>
            <person name="Wong J."/>
        </authorList>
    </citation>
    <scope>NUCLEOTIDE SEQUENCE</scope>
    <source>
        <strain evidence="13">GSM-AAB239-AS_SAM_17_03QT</strain>
    </source>
</reference>
<keyword evidence="4" id="KW-0540">Nuclease</keyword>
<comment type="cofactor">
    <cofactor evidence="2">
        <name>Mg(2+)</name>
        <dbReference type="ChEBI" id="CHEBI:18420"/>
    </cofactor>
</comment>
<evidence type="ECO:0000256" key="5">
    <source>
        <dbReference type="ARBA" id="ARBA00022723"/>
    </source>
</evidence>
<dbReference type="PANTHER" id="PTHR15822:SF4">
    <property type="entry name" value="TYROSYL-DNA PHOSPHODIESTERASE 2"/>
    <property type="match status" value="1"/>
</dbReference>
<evidence type="ECO:0000256" key="4">
    <source>
        <dbReference type="ARBA" id="ARBA00022722"/>
    </source>
</evidence>
<evidence type="ECO:0000256" key="3">
    <source>
        <dbReference type="ARBA" id="ARBA00004322"/>
    </source>
</evidence>
<feature type="domain" description="Endonuclease/exonuclease/phosphatase" evidence="12">
    <location>
        <begin position="96"/>
        <end position="339"/>
    </location>
</feature>
<dbReference type="InterPro" id="IPR005135">
    <property type="entry name" value="Endo/exonuclease/phosphatase"/>
</dbReference>
<evidence type="ECO:0000259" key="12">
    <source>
        <dbReference type="Pfam" id="PF03372"/>
    </source>
</evidence>
<dbReference type="PANTHER" id="PTHR15822">
    <property type="entry name" value="TRAF AND TNF RECEPTOR-ASSOCIATED PROTEIN"/>
    <property type="match status" value="1"/>
</dbReference>
<dbReference type="EMBL" id="JANAVB010033219">
    <property type="protein sequence ID" value="KAJ6808698.1"/>
    <property type="molecule type" value="Genomic_DNA"/>
</dbReference>
<evidence type="ECO:0000313" key="14">
    <source>
        <dbReference type="Proteomes" id="UP001140949"/>
    </source>
</evidence>
<keyword evidence="6" id="KW-0227">DNA damage</keyword>
<name>A0AAX6EXP6_IRIPA</name>
<dbReference type="FunFam" id="3.60.10.10:FF:000058">
    <property type="entry name" value="Tyrosyl-DNA phosphodiesterase 2"/>
    <property type="match status" value="1"/>
</dbReference>
<keyword evidence="10" id="KW-0539">Nucleus</keyword>
<keyword evidence="7" id="KW-0378">Hydrolase</keyword>
<evidence type="ECO:0000256" key="10">
    <source>
        <dbReference type="ARBA" id="ARBA00023242"/>
    </source>
</evidence>
<evidence type="ECO:0000256" key="9">
    <source>
        <dbReference type="ARBA" id="ARBA00023204"/>
    </source>
</evidence>
<dbReference type="GO" id="GO:0070260">
    <property type="term" value="F:5'-tyrosyl-DNA phosphodiesterase activity"/>
    <property type="evidence" value="ECO:0007669"/>
    <property type="project" value="TreeGrafter"/>
</dbReference>
<dbReference type="SUPFAM" id="SSF56219">
    <property type="entry name" value="DNase I-like"/>
    <property type="match status" value="1"/>
</dbReference>
<keyword evidence="14" id="KW-1185">Reference proteome</keyword>
<comment type="subcellular location">
    <subcellularLocation>
        <location evidence="3">Nucleus</location>
        <location evidence="3">PML body</location>
    </subcellularLocation>
</comment>
<evidence type="ECO:0000256" key="1">
    <source>
        <dbReference type="ARBA" id="ARBA00001936"/>
    </source>
</evidence>
<evidence type="ECO:0000256" key="6">
    <source>
        <dbReference type="ARBA" id="ARBA00022763"/>
    </source>
</evidence>
<comment type="caution">
    <text evidence="13">The sequence shown here is derived from an EMBL/GenBank/DDBJ whole genome shotgun (WGS) entry which is preliminary data.</text>
</comment>
<gene>
    <name evidence="13" type="ORF">M6B38_165165</name>
</gene>
<dbReference type="Pfam" id="PF03372">
    <property type="entry name" value="Exo_endo_phos"/>
    <property type="match status" value="1"/>
</dbReference>
<organism evidence="13 14">
    <name type="scientific">Iris pallida</name>
    <name type="common">Sweet iris</name>
    <dbReference type="NCBI Taxonomy" id="29817"/>
    <lineage>
        <taxon>Eukaryota</taxon>
        <taxon>Viridiplantae</taxon>
        <taxon>Streptophyta</taxon>
        <taxon>Embryophyta</taxon>
        <taxon>Tracheophyta</taxon>
        <taxon>Spermatophyta</taxon>
        <taxon>Magnoliopsida</taxon>
        <taxon>Liliopsida</taxon>
        <taxon>Asparagales</taxon>
        <taxon>Iridaceae</taxon>
        <taxon>Iridoideae</taxon>
        <taxon>Irideae</taxon>
        <taxon>Iris</taxon>
    </lineage>
</organism>
<sequence>MGNSGSSSFAGKALKVGALVAAAGAAAWALGVFSDPEDDRTPKHYPPPPDDHQRPPHDAHGPTSERKWEEYVVFQAGPAEPTPPDPHRPGEIKLMCYNIWCVEVKLHERMKAIGKLIQKHSPDIILLQEVTPSIYKIFQDCNWWGSYKCSVPPEKATRKFFCMLLSKLPVKKSICIRFKSSSEGKGLSVAWINAGEKKLVVATCHLKRPTDSGTNSTERVAQAKEALSFLHSARNVVLGGDMNWDEDSDGHFPLPGEWYDAWSILRPREDGWTYDTKSNSMLMRNRLAVQKRLDRFLCKLKDFEIVSIDMIGRDAIHHIRSSSSRNRNRENTPVLPSDHYGLILTLCLK</sequence>
<keyword evidence="8" id="KW-0460">Magnesium</keyword>
<dbReference type="GO" id="GO:0005737">
    <property type="term" value="C:cytoplasm"/>
    <property type="evidence" value="ECO:0007669"/>
    <property type="project" value="TreeGrafter"/>
</dbReference>
<dbReference type="CDD" id="cd09080">
    <property type="entry name" value="TDP2"/>
    <property type="match status" value="1"/>
</dbReference>
<dbReference type="GO" id="GO:0004518">
    <property type="term" value="F:nuclease activity"/>
    <property type="evidence" value="ECO:0007669"/>
    <property type="project" value="UniProtKB-KW"/>
</dbReference>
<reference evidence="13" key="2">
    <citation type="submission" date="2023-04" db="EMBL/GenBank/DDBJ databases">
        <authorList>
            <person name="Bruccoleri R.E."/>
            <person name="Oakeley E.J."/>
            <person name="Faust A.-M."/>
            <person name="Dessus-Babus S."/>
            <person name="Altorfer M."/>
            <person name="Burckhardt D."/>
            <person name="Oertli M."/>
            <person name="Naumann U."/>
            <person name="Petersen F."/>
            <person name="Wong J."/>
        </authorList>
    </citation>
    <scope>NUCLEOTIDE SEQUENCE</scope>
    <source>
        <strain evidence="13">GSM-AAB239-AS_SAM_17_03QT</strain>
        <tissue evidence="13">Leaf</tissue>
    </source>
</reference>
<accession>A0AAX6EXP6</accession>
<dbReference type="Gene3D" id="3.60.10.10">
    <property type="entry name" value="Endonuclease/exonuclease/phosphatase"/>
    <property type="match status" value="1"/>
</dbReference>
<dbReference type="AlphaFoldDB" id="A0AAX6EXP6"/>
<evidence type="ECO:0000313" key="13">
    <source>
        <dbReference type="EMBL" id="KAJ6808698.1"/>
    </source>
</evidence>
<keyword evidence="9" id="KW-0234">DNA repair</keyword>
<keyword evidence="5" id="KW-0479">Metal-binding</keyword>